<name>M0ZLU5_SOLTU</name>
<evidence type="ECO:0000313" key="14">
    <source>
        <dbReference type="EnsemblPlants" id="PGSC0003DMT400003524"/>
    </source>
</evidence>
<dbReference type="SUPFAM" id="SSF75471">
    <property type="entry name" value="YhbY-like"/>
    <property type="match status" value="1"/>
</dbReference>
<dbReference type="HOGENOM" id="CLU_795473_0_0_1"/>
<reference evidence="15" key="1">
    <citation type="journal article" date="2011" name="Nature">
        <title>Genome sequence and analysis of the tuber crop potato.</title>
        <authorList>
            <consortium name="The Potato Genome Sequencing Consortium"/>
        </authorList>
    </citation>
    <scope>NUCLEOTIDE SEQUENCE [LARGE SCALE GENOMIC DNA]</scope>
    <source>
        <strain evidence="15">cv. DM1-3 516 R44</strain>
    </source>
</reference>
<dbReference type="GO" id="GO:0009507">
    <property type="term" value="C:chloroplast"/>
    <property type="evidence" value="ECO:0007669"/>
    <property type="project" value="UniProtKB-SubCell"/>
</dbReference>
<feature type="compositionally biased region" description="Low complexity" evidence="12">
    <location>
        <begin position="251"/>
        <end position="261"/>
    </location>
</feature>
<proteinExistence type="predicted"/>
<dbReference type="OrthoDB" id="551352at2759"/>
<reference evidence="14" key="2">
    <citation type="submission" date="2015-06" db="UniProtKB">
        <authorList>
            <consortium name="EnsemblPlants"/>
        </authorList>
    </citation>
    <scope>IDENTIFICATION</scope>
    <source>
        <strain evidence="14">DM1-3 516 R44</strain>
    </source>
</reference>
<keyword evidence="7" id="KW-0809">Transit peptide</keyword>
<dbReference type="InterPro" id="IPR045278">
    <property type="entry name" value="CRS1/CFM2/CFM3"/>
</dbReference>
<evidence type="ECO:0000256" key="3">
    <source>
        <dbReference type="ARBA" id="ARBA00022640"/>
    </source>
</evidence>
<keyword evidence="9" id="KW-0687">Ribonucleoprotein</keyword>
<dbReference type="GO" id="GO:0000373">
    <property type="term" value="P:Group II intron splicing"/>
    <property type="evidence" value="ECO:0007669"/>
    <property type="project" value="UniProtKB-ARBA"/>
</dbReference>
<dbReference type="FunFam" id="3.30.110.60:FF:000003">
    <property type="entry name" value="CRM-domain containing factor CFM3B, chloroplastic"/>
    <property type="match status" value="1"/>
</dbReference>
<dbReference type="Proteomes" id="UP000011115">
    <property type="component" value="Unassembled WGS sequence"/>
</dbReference>
<dbReference type="PROSITE" id="PS51295">
    <property type="entry name" value="CRM"/>
    <property type="match status" value="1"/>
</dbReference>
<dbReference type="EnsemblPlants" id="PGSC0003DMT400003524">
    <property type="protein sequence ID" value="PGSC0003DMT400003524"/>
    <property type="gene ID" value="PGSC0003DMG400001391"/>
</dbReference>
<protein>
    <submittedName>
        <fullName evidence="14">CFM2</fullName>
    </submittedName>
</protein>
<dbReference type="InterPro" id="IPR001890">
    <property type="entry name" value="RNA-binding_CRM"/>
</dbReference>
<dbReference type="Pfam" id="PF01985">
    <property type="entry name" value="CRS1_YhbY"/>
    <property type="match status" value="1"/>
</dbReference>
<feature type="coiled-coil region" evidence="11">
    <location>
        <begin position="163"/>
        <end position="190"/>
    </location>
</feature>
<dbReference type="GO" id="GO:0003729">
    <property type="term" value="F:mRNA binding"/>
    <property type="evidence" value="ECO:0007669"/>
    <property type="project" value="InterPro"/>
</dbReference>
<evidence type="ECO:0000256" key="4">
    <source>
        <dbReference type="ARBA" id="ARBA00022664"/>
    </source>
</evidence>
<feature type="coiled-coil region" evidence="11">
    <location>
        <begin position="5"/>
        <end position="32"/>
    </location>
</feature>
<keyword evidence="11" id="KW-0175">Coiled coil</keyword>
<comment type="subcellular location">
    <subcellularLocation>
        <location evidence="1">Plastid</location>
        <location evidence="1">Chloroplast</location>
    </subcellularLocation>
</comment>
<keyword evidence="5" id="KW-0677">Repeat</keyword>
<dbReference type="PANTHER" id="PTHR31846">
    <property type="entry name" value="CRS1 / YHBY (CRM) DOMAIN-CONTAINING PROTEIN"/>
    <property type="match status" value="1"/>
</dbReference>
<evidence type="ECO:0000256" key="1">
    <source>
        <dbReference type="ARBA" id="ARBA00004229"/>
    </source>
</evidence>
<evidence type="ECO:0000256" key="2">
    <source>
        <dbReference type="ARBA" id="ARBA00022528"/>
    </source>
</evidence>
<evidence type="ECO:0000256" key="9">
    <source>
        <dbReference type="ARBA" id="ARBA00023274"/>
    </source>
</evidence>
<sequence>MEAAIKRTADKLTTALEKKAEAENLLLELEEDEVPQQSDMDKEGITEEERFMLRKIGLRMKPFLLLGRRGVFDGTVENMHLHWKYRELVKVITGRKTIEEVHQIARMLEAESGGILVAVELVNKGHAIIVYRGKNYERPASLRPQTLLSKREAMKRSIEAQRRQSLKLHVLKLTQNIEALQSRLAKNEEMVHIQSPDIVDRQVPVTGISDAAGGTNYQSSSASPTECVLIERSLFSFYIQDSGDAAEDTDPSSQKELSSDSSDTDHNSQQEFPIDPFFQYEGKVEAVGDTIQPEHQSISSIKESKSMFNVNVDQKTFGSAVSESVSKSSRVNFVFSSQLLPSISFPSQG</sequence>
<organism evidence="14 15">
    <name type="scientific">Solanum tuberosum</name>
    <name type="common">Potato</name>
    <dbReference type="NCBI Taxonomy" id="4113"/>
    <lineage>
        <taxon>Eukaryota</taxon>
        <taxon>Viridiplantae</taxon>
        <taxon>Streptophyta</taxon>
        <taxon>Embryophyta</taxon>
        <taxon>Tracheophyta</taxon>
        <taxon>Spermatophyta</taxon>
        <taxon>Magnoliopsida</taxon>
        <taxon>eudicotyledons</taxon>
        <taxon>Gunneridae</taxon>
        <taxon>Pentapetalae</taxon>
        <taxon>asterids</taxon>
        <taxon>lamiids</taxon>
        <taxon>Solanales</taxon>
        <taxon>Solanaceae</taxon>
        <taxon>Solanoideae</taxon>
        <taxon>Solaneae</taxon>
        <taxon>Solanum</taxon>
    </lineage>
</organism>
<evidence type="ECO:0000256" key="10">
    <source>
        <dbReference type="PROSITE-ProRule" id="PRU00626"/>
    </source>
</evidence>
<feature type="domain" description="CRM" evidence="13">
    <location>
        <begin position="43"/>
        <end position="143"/>
    </location>
</feature>
<keyword evidence="15" id="KW-1185">Reference proteome</keyword>
<dbReference type="InterPro" id="IPR035920">
    <property type="entry name" value="YhbY-like_sf"/>
</dbReference>
<keyword evidence="3" id="KW-0934">Plastid</keyword>
<feature type="region of interest" description="Disordered" evidence="12">
    <location>
        <begin position="243"/>
        <end position="273"/>
    </location>
</feature>
<keyword evidence="2" id="KW-0150">Chloroplast</keyword>
<dbReference type="AlphaFoldDB" id="M0ZLU5"/>
<evidence type="ECO:0000256" key="8">
    <source>
        <dbReference type="ARBA" id="ARBA00023187"/>
    </source>
</evidence>
<evidence type="ECO:0000256" key="7">
    <source>
        <dbReference type="ARBA" id="ARBA00022946"/>
    </source>
</evidence>
<dbReference type="Gramene" id="PGSC0003DMT400003524">
    <property type="protein sequence ID" value="PGSC0003DMT400003524"/>
    <property type="gene ID" value="PGSC0003DMG400001391"/>
</dbReference>
<evidence type="ECO:0000256" key="6">
    <source>
        <dbReference type="ARBA" id="ARBA00022884"/>
    </source>
</evidence>
<evidence type="ECO:0000256" key="12">
    <source>
        <dbReference type="SAM" id="MobiDB-lite"/>
    </source>
</evidence>
<evidence type="ECO:0000256" key="5">
    <source>
        <dbReference type="ARBA" id="ARBA00022737"/>
    </source>
</evidence>
<keyword evidence="8" id="KW-0508">mRNA splicing</keyword>
<dbReference type="Gene3D" id="3.30.110.60">
    <property type="entry name" value="YhbY-like"/>
    <property type="match status" value="1"/>
</dbReference>
<gene>
    <name evidence="14" type="primary">LOC102578249</name>
</gene>
<dbReference type="PANTHER" id="PTHR31846:SF20">
    <property type="entry name" value="CRM-DOMAIN CONTAINING FACTOR CFM2, CHLOROPLASTIC"/>
    <property type="match status" value="1"/>
</dbReference>
<keyword evidence="4" id="KW-0507">mRNA processing</keyword>
<evidence type="ECO:0000256" key="11">
    <source>
        <dbReference type="SAM" id="Coils"/>
    </source>
</evidence>
<dbReference type="ExpressionAtlas" id="M0ZLU5">
    <property type="expression patterns" value="baseline"/>
</dbReference>
<dbReference type="SMART" id="SM01103">
    <property type="entry name" value="CRS1_YhbY"/>
    <property type="match status" value="1"/>
</dbReference>
<accession>M0ZLU5</accession>
<evidence type="ECO:0000259" key="13">
    <source>
        <dbReference type="PROSITE" id="PS51295"/>
    </source>
</evidence>
<evidence type="ECO:0000313" key="15">
    <source>
        <dbReference type="Proteomes" id="UP000011115"/>
    </source>
</evidence>
<dbReference type="GO" id="GO:0006397">
    <property type="term" value="P:mRNA processing"/>
    <property type="evidence" value="ECO:0007669"/>
    <property type="project" value="UniProtKB-KW"/>
</dbReference>
<dbReference type="GO" id="GO:1990904">
    <property type="term" value="C:ribonucleoprotein complex"/>
    <property type="evidence" value="ECO:0007669"/>
    <property type="project" value="UniProtKB-KW"/>
</dbReference>
<keyword evidence="6 10" id="KW-0694">RNA-binding</keyword>